<evidence type="ECO:0000256" key="1">
    <source>
        <dbReference type="SAM" id="MobiDB-lite"/>
    </source>
</evidence>
<dbReference type="RefSeq" id="WP_253530708.1">
    <property type="nucleotide sequence ID" value="NZ_JAMZEL010000009.1"/>
</dbReference>
<evidence type="ECO:0000313" key="3">
    <source>
        <dbReference type="Proteomes" id="UP001204772"/>
    </source>
</evidence>
<keyword evidence="3" id="KW-1185">Reference proteome</keyword>
<evidence type="ECO:0000313" key="2">
    <source>
        <dbReference type="EMBL" id="MCP1384829.1"/>
    </source>
</evidence>
<dbReference type="Proteomes" id="UP001204772">
    <property type="component" value="Unassembled WGS sequence"/>
</dbReference>
<comment type="caution">
    <text evidence="2">The sequence shown here is derived from an EMBL/GenBank/DDBJ whole genome shotgun (WGS) entry which is preliminary data.</text>
</comment>
<accession>A0ABT1FST2</accession>
<feature type="region of interest" description="Disordered" evidence="1">
    <location>
        <begin position="236"/>
        <end position="257"/>
    </location>
</feature>
<gene>
    <name evidence="2" type="ORF">NCI00_20505</name>
</gene>
<dbReference type="EMBL" id="JAMZEL010000009">
    <property type="protein sequence ID" value="MCP1384829.1"/>
    <property type="molecule type" value="Genomic_DNA"/>
</dbReference>
<organism evidence="2 3">
    <name type="scientific">Runella salmonicolor</name>
    <dbReference type="NCBI Taxonomy" id="2950278"/>
    <lineage>
        <taxon>Bacteria</taxon>
        <taxon>Pseudomonadati</taxon>
        <taxon>Bacteroidota</taxon>
        <taxon>Cytophagia</taxon>
        <taxon>Cytophagales</taxon>
        <taxon>Spirosomataceae</taxon>
        <taxon>Runella</taxon>
    </lineage>
</organism>
<reference evidence="2 3" key="1">
    <citation type="submission" date="2022-06" db="EMBL/GenBank/DDBJ databases">
        <title>Runella sp. S5 genome sequencing.</title>
        <authorList>
            <person name="Park S."/>
        </authorList>
    </citation>
    <scope>NUCLEOTIDE SEQUENCE [LARGE SCALE GENOMIC DNA]</scope>
    <source>
        <strain evidence="2 3">S5</strain>
    </source>
</reference>
<sequence length="257" mass="29151">MNSEFKKALDAGLVEPVMFNGEHFEVDGVKFYQFVDGGTKMTAARFYAMADLQRDHDELKLDGPTLDTAISVIDEALTKCMTMTNDANMQAVLMTAKLHANNVRQRRKYDMSVERTYDNATAFHFADDENPLLFDAGKAMRNKQLWMKNPNALDFFLTQPIGRVVNWQMLYDSEGLNFLRSQLMLELSILEQTLHDTALLGLTTVTSSTLKSRKETLNALITSLTDRLRIILPSLAPTTPNKKNLPSAPKKRRKKKK</sequence>
<name>A0ABT1FST2_9BACT</name>
<protein>
    <submittedName>
        <fullName evidence="2">Uncharacterized protein</fullName>
    </submittedName>
</protein>
<proteinExistence type="predicted"/>